<evidence type="ECO:0000256" key="3">
    <source>
        <dbReference type="ARBA" id="ARBA00022525"/>
    </source>
</evidence>
<keyword evidence="18" id="KW-1185">Reference proteome</keyword>
<dbReference type="GO" id="GO:0030245">
    <property type="term" value="P:cellulose catabolic process"/>
    <property type="evidence" value="ECO:0007669"/>
    <property type="project" value="UniProtKB-KW"/>
</dbReference>
<keyword evidence="12" id="KW-0624">Polysaccharide degradation</keyword>
<reference evidence="17 18" key="1">
    <citation type="submission" date="2016-07" db="EMBL/GenBank/DDBJ databases">
        <title>Pervasive Adenine N6-methylation of Active Genes in Fungi.</title>
        <authorList>
            <consortium name="DOE Joint Genome Institute"/>
            <person name="Mondo S.J."/>
            <person name="Dannebaum R.O."/>
            <person name="Kuo R.C."/>
            <person name="Labutti K."/>
            <person name="Haridas S."/>
            <person name="Kuo A."/>
            <person name="Salamov A."/>
            <person name="Ahrendt S.R."/>
            <person name="Lipzen A."/>
            <person name="Sullivan W."/>
            <person name="Andreopoulos W.B."/>
            <person name="Clum A."/>
            <person name="Lindquist E."/>
            <person name="Daum C."/>
            <person name="Ramamoorthy G.K."/>
            <person name="Gryganskyi A."/>
            <person name="Culley D."/>
            <person name="Magnuson J.K."/>
            <person name="James T.Y."/>
            <person name="O'Malley M.A."/>
            <person name="Stajich J.E."/>
            <person name="Spatafora J.W."/>
            <person name="Visel A."/>
            <person name="Grigoriev I.V."/>
        </authorList>
    </citation>
    <scope>NUCLEOTIDE SEQUENCE [LARGE SCALE GENOMIC DNA]</scope>
    <source>
        <strain evidence="17 18">CBS 129021</strain>
    </source>
</reference>
<evidence type="ECO:0000256" key="14">
    <source>
        <dbReference type="ARBA" id="ARBA00045077"/>
    </source>
</evidence>
<keyword evidence="17" id="KW-0378">Hydrolase</keyword>
<evidence type="ECO:0000256" key="9">
    <source>
        <dbReference type="ARBA" id="ARBA00023033"/>
    </source>
</evidence>
<dbReference type="InParanoid" id="A0A1Y2E8F9"/>
<protein>
    <recommendedName>
        <fullName evidence="15">lytic cellulose monooxygenase (C4-dehydrogenating)</fullName>
        <ecNumber evidence="15">1.14.99.56</ecNumber>
    </recommendedName>
</protein>
<organism evidence="17 18">
    <name type="scientific">Pseudomassariella vexata</name>
    <dbReference type="NCBI Taxonomy" id="1141098"/>
    <lineage>
        <taxon>Eukaryota</taxon>
        <taxon>Fungi</taxon>
        <taxon>Dikarya</taxon>
        <taxon>Ascomycota</taxon>
        <taxon>Pezizomycotina</taxon>
        <taxon>Sordariomycetes</taxon>
        <taxon>Xylariomycetidae</taxon>
        <taxon>Amphisphaeriales</taxon>
        <taxon>Pseudomassariaceae</taxon>
        <taxon>Pseudomassariella</taxon>
    </lineage>
</organism>
<dbReference type="GO" id="GO:0016787">
    <property type="term" value="F:hydrolase activity"/>
    <property type="evidence" value="ECO:0007669"/>
    <property type="project" value="UniProtKB-KW"/>
</dbReference>
<dbReference type="InterPro" id="IPR005103">
    <property type="entry name" value="AA9_LPMO"/>
</dbReference>
<keyword evidence="4" id="KW-0479">Metal-binding</keyword>
<dbReference type="EMBL" id="MCFJ01000004">
    <property type="protein sequence ID" value="ORY67566.1"/>
    <property type="molecule type" value="Genomic_DNA"/>
</dbReference>
<feature type="domain" description="Auxiliary Activity family 9 catalytic" evidence="16">
    <location>
        <begin position="24"/>
        <end position="210"/>
    </location>
</feature>
<dbReference type="GO" id="GO:0004497">
    <property type="term" value="F:monooxygenase activity"/>
    <property type="evidence" value="ECO:0007669"/>
    <property type="project" value="UniProtKB-KW"/>
</dbReference>
<dbReference type="Proteomes" id="UP000193689">
    <property type="component" value="Unassembled WGS sequence"/>
</dbReference>
<keyword evidence="7" id="KW-0560">Oxidoreductase</keyword>
<evidence type="ECO:0000313" key="18">
    <source>
        <dbReference type="Proteomes" id="UP000193689"/>
    </source>
</evidence>
<keyword evidence="3" id="KW-0964">Secreted</keyword>
<dbReference type="Gene3D" id="2.70.50.70">
    <property type="match status" value="1"/>
</dbReference>
<evidence type="ECO:0000256" key="1">
    <source>
        <dbReference type="ARBA" id="ARBA00001973"/>
    </source>
</evidence>
<proteinExistence type="inferred from homology"/>
<accession>A0A1Y2E8F9</accession>
<keyword evidence="6" id="KW-0136">Cellulose degradation</keyword>
<dbReference type="EC" id="1.14.99.56" evidence="15"/>
<comment type="cofactor">
    <cofactor evidence="1">
        <name>Cu(2+)</name>
        <dbReference type="ChEBI" id="CHEBI:29036"/>
    </cofactor>
</comment>
<dbReference type="GO" id="GO:0046872">
    <property type="term" value="F:metal ion binding"/>
    <property type="evidence" value="ECO:0007669"/>
    <property type="project" value="UniProtKB-KW"/>
</dbReference>
<dbReference type="OrthoDB" id="5271017at2759"/>
<keyword evidence="11" id="KW-0119">Carbohydrate metabolism</keyword>
<evidence type="ECO:0000256" key="5">
    <source>
        <dbReference type="ARBA" id="ARBA00022729"/>
    </source>
</evidence>
<comment type="caution">
    <text evidence="17">The sequence shown here is derived from an EMBL/GenBank/DDBJ whole genome shotgun (WGS) entry which is preliminary data.</text>
</comment>
<dbReference type="RefSeq" id="XP_040718190.1">
    <property type="nucleotide sequence ID" value="XM_040863591.1"/>
</dbReference>
<evidence type="ECO:0000256" key="10">
    <source>
        <dbReference type="ARBA" id="ARBA00023157"/>
    </source>
</evidence>
<evidence type="ECO:0000256" key="7">
    <source>
        <dbReference type="ARBA" id="ARBA00023002"/>
    </source>
</evidence>
<comment type="catalytic activity">
    <reaction evidence="14">
        <text>[(1-&gt;4)-beta-D-glucosyl]n+m + reduced acceptor + O2 = 4-dehydro-beta-D-glucosyl-[(1-&gt;4)-beta-D-glucosyl]n-1 + [(1-&gt;4)-beta-D-glucosyl]m + acceptor + H2O.</text>
        <dbReference type="EC" id="1.14.99.56"/>
    </reaction>
</comment>
<dbReference type="GO" id="GO:0005576">
    <property type="term" value="C:extracellular region"/>
    <property type="evidence" value="ECO:0007669"/>
    <property type="project" value="UniProtKB-SubCell"/>
</dbReference>
<evidence type="ECO:0000256" key="2">
    <source>
        <dbReference type="ARBA" id="ARBA00004613"/>
    </source>
</evidence>
<evidence type="ECO:0000256" key="12">
    <source>
        <dbReference type="ARBA" id="ARBA00023326"/>
    </source>
</evidence>
<keyword evidence="5" id="KW-0732">Signal</keyword>
<keyword evidence="9" id="KW-0503">Monooxygenase</keyword>
<evidence type="ECO:0000313" key="17">
    <source>
        <dbReference type="EMBL" id="ORY67566.1"/>
    </source>
</evidence>
<dbReference type="InterPro" id="IPR049892">
    <property type="entry name" value="AA9"/>
</dbReference>
<keyword evidence="10" id="KW-1015">Disulfide bond</keyword>
<dbReference type="Pfam" id="PF03443">
    <property type="entry name" value="AA9"/>
    <property type="match status" value="1"/>
</dbReference>
<dbReference type="AlphaFoldDB" id="A0A1Y2E8F9"/>
<evidence type="ECO:0000256" key="13">
    <source>
        <dbReference type="ARBA" id="ARBA00044502"/>
    </source>
</evidence>
<gene>
    <name evidence="17" type="ORF">BCR38DRAFT_483181</name>
</gene>
<dbReference type="PANTHER" id="PTHR33353:SF10">
    <property type="entry name" value="ENDO-BETA-1,4-GLUCANASE D"/>
    <property type="match status" value="1"/>
</dbReference>
<evidence type="ECO:0000259" key="16">
    <source>
        <dbReference type="Pfam" id="PF03443"/>
    </source>
</evidence>
<evidence type="ECO:0000256" key="15">
    <source>
        <dbReference type="ARBA" id="ARBA00047174"/>
    </source>
</evidence>
<evidence type="ECO:0000256" key="8">
    <source>
        <dbReference type="ARBA" id="ARBA00023008"/>
    </source>
</evidence>
<dbReference type="GeneID" id="63779803"/>
<evidence type="ECO:0000256" key="11">
    <source>
        <dbReference type="ARBA" id="ARBA00023277"/>
    </source>
</evidence>
<dbReference type="CDD" id="cd21175">
    <property type="entry name" value="LPMO_AA9"/>
    <property type="match status" value="1"/>
</dbReference>
<keyword evidence="8" id="KW-0186">Copper</keyword>
<dbReference type="PANTHER" id="PTHR33353">
    <property type="entry name" value="PUTATIVE (AFU_ORTHOLOGUE AFUA_1G12560)-RELATED"/>
    <property type="match status" value="1"/>
</dbReference>
<name>A0A1Y2E8F9_9PEZI</name>
<sequence length="225" mass="23796">MGILALAITASAAPHYTFPKIAGTSDWTAVRKTKNFQTNGPVTDVNSPDIRCYQLAAGNEGATTQPFKAGSTITWVAAPNIYHVGALSAYMAKTPVGTKAEDWDGAGAVWFKIFQDMPTVSGGQYNWPSNGKEQVSFTIPPCIEDGEYMFRVEHVALHSAAAEGGAQFYLSCAQLSITGGSGSKKPTDLVSFPGAYKATDPGLMINIYNNGGKPYTPAGPPVFTC</sequence>
<comment type="subcellular location">
    <subcellularLocation>
        <location evidence="2">Secreted</location>
    </subcellularLocation>
</comment>
<evidence type="ECO:0000256" key="4">
    <source>
        <dbReference type="ARBA" id="ARBA00022723"/>
    </source>
</evidence>
<evidence type="ECO:0000256" key="6">
    <source>
        <dbReference type="ARBA" id="ARBA00023001"/>
    </source>
</evidence>
<comment type="similarity">
    <text evidence="13">Belongs to the polysaccharide monooxygenase AA9 family.</text>
</comment>